<name>D6GRD7_FILAD</name>
<gene>
    <name evidence="8" type="ordered locus">HMPREF0389_00142</name>
</gene>
<evidence type="ECO:0000256" key="2">
    <source>
        <dbReference type="ARBA" id="ARBA00022692"/>
    </source>
</evidence>
<dbReference type="GO" id="GO:0005886">
    <property type="term" value="C:plasma membrane"/>
    <property type="evidence" value="ECO:0007669"/>
    <property type="project" value="InterPro"/>
</dbReference>
<proteinExistence type="predicted"/>
<evidence type="ECO:0000256" key="4">
    <source>
        <dbReference type="ARBA" id="ARBA00023136"/>
    </source>
</evidence>
<reference evidence="9" key="1">
    <citation type="submission" date="2010-12" db="EMBL/GenBank/DDBJ databases">
        <title>The genome sequence of Filifactor alocis strain ATCC 35896.</title>
        <authorList>
            <consortium name="The Broad Institute Genome Sequencing Platform"/>
            <person name="Ward D."/>
            <person name="Earl A."/>
            <person name="Feldgarden M."/>
            <person name="Young S.K."/>
            <person name="Gargeya S."/>
            <person name="Zeng Q."/>
            <person name="Alvarado L."/>
            <person name="Berlin A."/>
            <person name="Bochicchio J."/>
            <person name="Chapman S.B."/>
            <person name="Chen Z."/>
            <person name="Freedman E."/>
            <person name="Gellesch M."/>
            <person name="Goldberg J."/>
            <person name="Griggs A."/>
            <person name="Gujja S."/>
            <person name="Heilman E."/>
            <person name="Heiman D."/>
            <person name="Howarth C."/>
            <person name="Mehta T."/>
            <person name="Neiman D."/>
            <person name="Pearson M."/>
            <person name="Roberts A."/>
            <person name="Saif S."/>
            <person name="Shea T."/>
            <person name="Shenoy N."/>
            <person name="Sisk P."/>
            <person name="Stolte C."/>
            <person name="Sykes S."/>
            <person name="White J."/>
            <person name="Yandava C."/>
            <person name="Izard J."/>
            <person name="Blanton J.M."/>
            <person name="Baranova O.V."/>
            <person name="Tanner A.C."/>
            <person name="Dewhirst F.E."/>
            <person name="Haas B."/>
            <person name="Nusbaum C."/>
            <person name="Birren B."/>
        </authorList>
    </citation>
    <scope>NUCLEOTIDE SEQUENCE [LARGE SCALE GENOMIC DNA]</scope>
    <source>
        <strain evidence="9">ATCC 35896 / D40 B5</strain>
    </source>
</reference>
<dbReference type="HOGENOM" id="CLU_2057890_0_0_9"/>
<dbReference type="AlphaFoldDB" id="D6GRD7"/>
<evidence type="ECO:0000256" key="6">
    <source>
        <dbReference type="SAM" id="Phobius"/>
    </source>
</evidence>
<dbReference type="PANTHER" id="PTHR41335">
    <property type="entry name" value="MEMBRANE PROTEIN-RELATED"/>
    <property type="match status" value="1"/>
</dbReference>
<keyword evidence="9" id="KW-1185">Reference proteome</keyword>
<feature type="coiled-coil region" evidence="5">
    <location>
        <begin position="70"/>
        <end position="118"/>
    </location>
</feature>
<evidence type="ECO:0000259" key="7">
    <source>
        <dbReference type="Pfam" id="PF06305"/>
    </source>
</evidence>
<evidence type="ECO:0000313" key="8">
    <source>
        <dbReference type="EMBL" id="EFE28228.2"/>
    </source>
</evidence>
<keyword evidence="2 6" id="KW-0812">Transmembrane</keyword>
<dbReference type="RefSeq" id="WP_014262151.1">
    <property type="nucleotide sequence ID" value="NC_016630.1"/>
</dbReference>
<dbReference type="eggNOG" id="COG5416">
    <property type="taxonomic scope" value="Bacteria"/>
</dbReference>
<dbReference type="InterPro" id="IPR010445">
    <property type="entry name" value="LapA_dom"/>
</dbReference>
<dbReference type="EMBL" id="CP002390">
    <property type="protein sequence ID" value="EFE28228.2"/>
    <property type="molecule type" value="Genomic_DNA"/>
</dbReference>
<feature type="transmembrane region" description="Helical" evidence="6">
    <location>
        <begin position="39"/>
        <end position="61"/>
    </location>
</feature>
<organism evidence="8 9">
    <name type="scientific">Filifactor alocis (strain ATCC 35896 / CCUG 47790 / D40 B5)</name>
    <name type="common">Fusobacterium alocis</name>
    <dbReference type="NCBI Taxonomy" id="546269"/>
    <lineage>
        <taxon>Bacteria</taxon>
        <taxon>Bacillati</taxon>
        <taxon>Bacillota</taxon>
        <taxon>Clostridia</taxon>
        <taxon>Peptostreptococcales</taxon>
        <taxon>Filifactoraceae</taxon>
        <taxon>Filifactor</taxon>
    </lineage>
</organism>
<dbReference type="STRING" id="546269.HMPREF0389_00142"/>
<protein>
    <recommendedName>
        <fullName evidence="7">Lipopolysaccharide assembly protein A domain-containing protein</fullName>
    </recommendedName>
</protein>
<accession>D6GRD7</accession>
<dbReference type="PANTHER" id="PTHR41335:SF1">
    <property type="entry name" value="MEMBRANE PROTEIN"/>
    <property type="match status" value="1"/>
</dbReference>
<evidence type="ECO:0000256" key="1">
    <source>
        <dbReference type="ARBA" id="ARBA00022475"/>
    </source>
</evidence>
<feature type="domain" description="Lipopolysaccharide assembly protein A" evidence="7">
    <location>
        <begin position="22"/>
        <end position="82"/>
    </location>
</feature>
<keyword evidence="1" id="KW-1003">Cell membrane</keyword>
<dbReference type="KEGG" id="faa:HMPREF0389_00142"/>
<dbReference type="Pfam" id="PF06305">
    <property type="entry name" value="LapA_dom"/>
    <property type="match status" value="1"/>
</dbReference>
<keyword evidence="4 6" id="KW-0472">Membrane</keyword>
<evidence type="ECO:0000256" key="3">
    <source>
        <dbReference type="ARBA" id="ARBA00022989"/>
    </source>
</evidence>
<sequence>MKNMKTISLLLAIIFVSAFAVQNSMSVVIRFLLWKLEISQALVIVLTAVMGVLIGLGLSVVKSWRYSRDIKQANNEKQSAQVSVMSLEKENAELKLNINELEKRLKELEKTEHHEILEK</sequence>
<evidence type="ECO:0000313" key="9">
    <source>
        <dbReference type="Proteomes" id="UP000007468"/>
    </source>
</evidence>
<evidence type="ECO:0000256" key="5">
    <source>
        <dbReference type="SAM" id="Coils"/>
    </source>
</evidence>
<dbReference type="Proteomes" id="UP000007468">
    <property type="component" value="Chromosome"/>
</dbReference>
<keyword evidence="3 6" id="KW-1133">Transmembrane helix</keyword>
<keyword evidence="5" id="KW-0175">Coiled coil</keyword>